<dbReference type="Proteomes" id="UP000193719">
    <property type="component" value="Unassembled WGS sequence"/>
</dbReference>
<evidence type="ECO:0000313" key="3">
    <source>
        <dbReference type="EMBL" id="ORX50040.1"/>
    </source>
</evidence>
<dbReference type="EMBL" id="MCFH01000022">
    <property type="protein sequence ID" value="ORX50040.1"/>
    <property type="molecule type" value="Genomic_DNA"/>
</dbReference>
<name>A0A1Y1VAU8_9FUNG</name>
<dbReference type="InterPro" id="IPR009210">
    <property type="entry name" value="ASCC1"/>
</dbReference>
<dbReference type="InterPro" id="IPR019510">
    <property type="entry name" value="AKAP7-like_phosphoesterase"/>
</dbReference>
<dbReference type="OrthoDB" id="277832at2759"/>
<reference evidence="3 4" key="2">
    <citation type="submission" date="2016-08" db="EMBL/GenBank/DDBJ databases">
        <title>Pervasive Adenine N6-methylation of Active Genes in Fungi.</title>
        <authorList>
            <consortium name="DOE Joint Genome Institute"/>
            <person name="Mondo S.J."/>
            <person name="Dannebaum R.O."/>
            <person name="Kuo R.C."/>
            <person name="Labutti K."/>
            <person name="Haridas S."/>
            <person name="Kuo A."/>
            <person name="Salamov A."/>
            <person name="Ahrendt S.R."/>
            <person name="Lipzen A."/>
            <person name="Sullivan W."/>
            <person name="Andreopoulos W.B."/>
            <person name="Clum A."/>
            <person name="Lindquist E."/>
            <person name="Daum C."/>
            <person name="Ramamoorthy G.K."/>
            <person name="Gryganskyi A."/>
            <person name="Culley D."/>
            <person name="Magnuson J.K."/>
            <person name="James T.Y."/>
            <person name="O'Malley M.A."/>
            <person name="Stajich J.E."/>
            <person name="Spatafora J.W."/>
            <person name="Visel A."/>
            <person name="Grigoriev I.V."/>
        </authorList>
    </citation>
    <scope>NUCLEOTIDE SEQUENCE [LARGE SCALE GENOMIC DNA]</scope>
    <source>
        <strain evidence="4">finn</strain>
    </source>
</reference>
<keyword evidence="4" id="KW-1185">Reference proteome</keyword>
<evidence type="ECO:0000259" key="2">
    <source>
        <dbReference type="SMART" id="SM00322"/>
    </source>
</evidence>
<dbReference type="Pfam" id="PF10469">
    <property type="entry name" value="AKAP7_NLS"/>
    <property type="match status" value="1"/>
</dbReference>
<dbReference type="SUPFAM" id="SSF55144">
    <property type="entry name" value="LigT-like"/>
    <property type="match status" value="1"/>
</dbReference>
<dbReference type="PROSITE" id="PS50084">
    <property type="entry name" value="KH_TYPE_1"/>
    <property type="match status" value="1"/>
</dbReference>
<dbReference type="GO" id="GO:0005634">
    <property type="term" value="C:nucleus"/>
    <property type="evidence" value="ECO:0007669"/>
    <property type="project" value="TreeGrafter"/>
</dbReference>
<evidence type="ECO:0000256" key="1">
    <source>
        <dbReference type="PROSITE-ProRule" id="PRU00117"/>
    </source>
</evidence>
<dbReference type="Gene3D" id="3.30.1370.10">
    <property type="entry name" value="K Homology domain, type 1"/>
    <property type="match status" value="1"/>
</dbReference>
<dbReference type="SUPFAM" id="SSF54791">
    <property type="entry name" value="Eukaryotic type KH-domain (KH-domain type I)"/>
    <property type="match status" value="1"/>
</dbReference>
<dbReference type="Pfam" id="PF00013">
    <property type="entry name" value="KH_1"/>
    <property type="match status" value="1"/>
</dbReference>
<dbReference type="InterPro" id="IPR036612">
    <property type="entry name" value="KH_dom_type_1_sf"/>
</dbReference>
<dbReference type="InterPro" id="IPR004087">
    <property type="entry name" value="KH_dom"/>
</dbReference>
<dbReference type="PANTHER" id="PTHR13360:SF1">
    <property type="entry name" value="ACTIVATING SIGNAL COINTEGRATOR 1 COMPLEX SUBUNIT 1"/>
    <property type="match status" value="1"/>
</dbReference>
<organism evidence="3 4">
    <name type="scientific">Piromyces finnis</name>
    <dbReference type="NCBI Taxonomy" id="1754191"/>
    <lineage>
        <taxon>Eukaryota</taxon>
        <taxon>Fungi</taxon>
        <taxon>Fungi incertae sedis</taxon>
        <taxon>Chytridiomycota</taxon>
        <taxon>Chytridiomycota incertae sedis</taxon>
        <taxon>Neocallimastigomycetes</taxon>
        <taxon>Neocallimastigales</taxon>
        <taxon>Neocallimastigaceae</taxon>
        <taxon>Piromyces</taxon>
    </lineage>
</organism>
<dbReference type="STRING" id="1754191.A0A1Y1VAU8"/>
<dbReference type="Gene3D" id="3.90.1140.10">
    <property type="entry name" value="Cyclic phosphodiesterase"/>
    <property type="match status" value="1"/>
</dbReference>
<dbReference type="GO" id="GO:0006307">
    <property type="term" value="P:DNA alkylation repair"/>
    <property type="evidence" value="ECO:0007669"/>
    <property type="project" value="InterPro"/>
</dbReference>
<evidence type="ECO:0000313" key="4">
    <source>
        <dbReference type="Proteomes" id="UP000193719"/>
    </source>
</evidence>
<proteinExistence type="predicted"/>
<dbReference type="SMART" id="SM00322">
    <property type="entry name" value="KH"/>
    <property type="match status" value="1"/>
</dbReference>
<dbReference type="AlphaFoldDB" id="A0A1Y1VAU8"/>
<feature type="domain" description="K Homology" evidence="2">
    <location>
        <begin position="44"/>
        <end position="113"/>
    </location>
</feature>
<reference evidence="3 4" key="1">
    <citation type="submission" date="2016-08" db="EMBL/GenBank/DDBJ databases">
        <title>Genomes of anaerobic fungi encode conserved fungal cellulosomes for biomass hydrolysis.</title>
        <authorList>
            <consortium name="DOE Joint Genome Institute"/>
            <person name="Haitjema C.H."/>
            <person name="Gilmore S.P."/>
            <person name="Henske J.K."/>
            <person name="Solomon K.V."/>
            <person name="De Groot R."/>
            <person name="Kuo A."/>
            <person name="Mondo S.J."/>
            <person name="Salamov A.A."/>
            <person name="Labutti K."/>
            <person name="Zhao Z."/>
            <person name="Chiniquy J."/>
            <person name="Barry K."/>
            <person name="Brewer H.M."/>
            <person name="Purvine S.O."/>
            <person name="Wright A.T."/>
            <person name="Boxma B."/>
            <person name="Van Alen T."/>
            <person name="Hackstein J.H."/>
            <person name="Baker S.E."/>
            <person name="Grigoriev I.V."/>
            <person name="O'Malley M.A."/>
        </authorList>
    </citation>
    <scope>NUCLEOTIDE SEQUENCE [LARGE SCALE GENOMIC DNA]</scope>
    <source>
        <strain evidence="4">finn</strain>
    </source>
</reference>
<accession>A0A1Y1VAU8</accession>
<dbReference type="PANTHER" id="PTHR13360">
    <property type="entry name" value="ACTIVATING SIGNAL COINTEGRATOR 1 COMPLEX SUBUNIT 1"/>
    <property type="match status" value="1"/>
</dbReference>
<sequence length="328" mass="37869">MSNNVKLVKLGSRQFRVPLSSFTKTIYTNKGSSEHITPDKNDTDLLVLRVPCEMEYRGSIIGKKGATKKRIMRESGVKEIWIPDAETDEDIIIKGYDEEGLQHARDLIFKIIEDTQNKETNKATHFLSYPLMDPDFLSKIEDLYEDWMEMSKDKDFLSSILMPPKCMHLTIGTLCLRNEKEIQKAIELMRTLSSQVYDKFNTHSALLKIKGLSLMKGTIKNARVIYAEIQKEQSYQVVQEVCQFLLDKFREAGLIVREESKEILLHATLLNTIYYNNKLKNTYDATEIFERYGHINFGNVLLRNISLCKIGTKNAEKGYYSLEKISLP</sequence>
<keyword evidence="1" id="KW-0694">RNA-binding</keyword>
<dbReference type="InterPro" id="IPR009097">
    <property type="entry name" value="Cyclic_Pdiesterase"/>
</dbReference>
<dbReference type="InterPro" id="IPR004088">
    <property type="entry name" value="KH_dom_type_1"/>
</dbReference>
<gene>
    <name evidence="3" type="ORF">BCR36DRAFT_352950</name>
</gene>
<dbReference type="GO" id="GO:0003723">
    <property type="term" value="F:RNA binding"/>
    <property type="evidence" value="ECO:0007669"/>
    <property type="project" value="UniProtKB-UniRule"/>
</dbReference>
<comment type="caution">
    <text evidence="3">The sequence shown here is derived from an EMBL/GenBank/DDBJ whole genome shotgun (WGS) entry which is preliminary data.</text>
</comment>
<dbReference type="GO" id="GO:0006355">
    <property type="term" value="P:regulation of DNA-templated transcription"/>
    <property type="evidence" value="ECO:0007669"/>
    <property type="project" value="TreeGrafter"/>
</dbReference>
<protein>
    <recommendedName>
        <fullName evidence="2">K Homology domain-containing protein</fullName>
    </recommendedName>
</protein>